<dbReference type="EC" id="1.3.1.84" evidence="2"/>
<sequence length="326" mass="34662">MFKALVLDQADKITTSSIQELDVSRLPQGDVLIDVDYSSLNYKDGLAITGKGKICREFPMVPGIDLTGTVAESSDSRFTAGQKVVLTGWGVGETHWGGMAQKARLKADWLVPLPEKLSGDQAMKIGTAGLTAMLCVQALQDAGITPEKGEILVTGASGGVGSVAVTLLSELGYQVVAVTGRSSENGEWLKSLGASRVVERSEFEEPARPLEKQLWAGAVDTVGSKMLAKVLAQVDYDGAVAACGLAGGFDLPTTVMPFILRGVKLLGVDSVYAPFERRQKAWQRISELLPASYYDNGCREISLEEVPDGAEAITNGQITGRVVIKL</sequence>
<dbReference type="OrthoDB" id="9782155at2"/>
<dbReference type="Gene3D" id="3.90.180.10">
    <property type="entry name" value="Medium-chain alcohol dehydrogenases, catalytic domain"/>
    <property type="match status" value="1"/>
</dbReference>
<dbReference type="InterPro" id="IPR051397">
    <property type="entry name" value="Zn-ADH-like_protein"/>
</dbReference>
<dbReference type="PANTHER" id="PTHR43677:SF1">
    <property type="entry name" value="ACRYLYL-COA REDUCTASE ACUI-RELATED"/>
    <property type="match status" value="1"/>
</dbReference>
<protein>
    <submittedName>
        <fullName evidence="2">Putative acrylyl-CoA reductase AcuI</fullName>
        <ecNumber evidence="2">1.3.1.84</ecNumber>
    </submittedName>
</protein>
<feature type="domain" description="Enoyl reductase (ER)" evidence="1">
    <location>
        <begin position="16"/>
        <end position="324"/>
    </location>
</feature>
<dbReference type="InterPro" id="IPR013154">
    <property type="entry name" value="ADH-like_N"/>
</dbReference>
<dbReference type="Pfam" id="PF00107">
    <property type="entry name" value="ADH_zinc_N"/>
    <property type="match status" value="1"/>
</dbReference>
<dbReference type="SUPFAM" id="SSF50129">
    <property type="entry name" value="GroES-like"/>
    <property type="match status" value="1"/>
</dbReference>
<evidence type="ECO:0000313" key="2">
    <source>
        <dbReference type="EMBL" id="CZF86771.1"/>
    </source>
</evidence>
<dbReference type="Proteomes" id="UP000073601">
    <property type="component" value="Unassembled WGS sequence"/>
</dbReference>
<evidence type="ECO:0000313" key="3">
    <source>
        <dbReference type="Proteomes" id="UP000073601"/>
    </source>
</evidence>
<name>A0A128FKG7_9GAMM</name>
<dbReference type="CDD" id="cd08288">
    <property type="entry name" value="MDR_yhdh"/>
    <property type="match status" value="1"/>
</dbReference>
<dbReference type="PANTHER" id="PTHR43677">
    <property type="entry name" value="SHORT-CHAIN DEHYDROGENASE/REDUCTASE"/>
    <property type="match status" value="1"/>
</dbReference>
<dbReference type="InterPro" id="IPR036291">
    <property type="entry name" value="NAD(P)-bd_dom_sf"/>
</dbReference>
<dbReference type="EMBL" id="FIZY01000081">
    <property type="protein sequence ID" value="CZF86771.1"/>
    <property type="molecule type" value="Genomic_DNA"/>
</dbReference>
<dbReference type="InterPro" id="IPR014188">
    <property type="entry name" value="Acrylyl-CoA_reductase_AcuI"/>
</dbReference>
<dbReference type="Gene3D" id="3.40.50.720">
    <property type="entry name" value="NAD(P)-binding Rossmann-like Domain"/>
    <property type="match status" value="1"/>
</dbReference>
<dbReference type="AlphaFoldDB" id="A0A128FKG7"/>
<dbReference type="InterPro" id="IPR011032">
    <property type="entry name" value="GroES-like_sf"/>
</dbReference>
<accession>A0A128FKG7</accession>
<reference evidence="3" key="1">
    <citation type="submission" date="2016-02" db="EMBL/GenBank/DDBJ databases">
        <authorList>
            <person name="Rodrigo-Torres Lidia"/>
            <person name="Arahal R.David."/>
        </authorList>
    </citation>
    <scope>NUCLEOTIDE SEQUENCE [LARGE SCALE GENOMIC DNA]</scope>
    <source>
        <strain evidence="3">CECT 8713</strain>
    </source>
</reference>
<keyword evidence="2" id="KW-0560">Oxidoreductase</keyword>
<dbReference type="InterPro" id="IPR020843">
    <property type="entry name" value="ER"/>
</dbReference>
<proteinExistence type="predicted"/>
<organism evidence="2 3">
    <name type="scientific">Grimontia marina</name>
    <dbReference type="NCBI Taxonomy" id="646534"/>
    <lineage>
        <taxon>Bacteria</taxon>
        <taxon>Pseudomonadati</taxon>
        <taxon>Pseudomonadota</taxon>
        <taxon>Gammaproteobacteria</taxon>
        <taxon>Vibrionales</taxon>
        <taxon>Vibrionaceae</taxon>
        <taxon>Grimontia</taxon>
    </lineage>
</organism>
<dbReference type="Pfam" id="PF08240">
    <property type="entry name" value="ADH_N"/>
    <property type="match status" value="1"/>
</dbReference>
<keyword evidence="3" id="KW-1185">Reference proteome</keyword>
<dbReference type="GO" id="GO:0043957">
    <property type="term" value="F:acryloyl-CoA reductase (NADPH) activity"/>
    <property type="evidence" value="ECO:0007669"/>
    <property type="project" value="UniProtKB-EC"/>
</dbReference>
<evidence type="ECO:0000259" key="1">
    <source>
        <dbReference type="SMART" id="SM00829"/>
    </source>
</evidence>
<dbReference type="InterPro" id="IPR013149">
    <property type="entry name" value="ADH-like_C"/>
</dbReference>
<dbReference type="RefSeq" id="WP_062714929.1">
    <property type="nucleotide sequence ID" value="NZ_CAWRCI010000081.1"/>
</dbReference>
<dbReference type="NCBIfam" id="TIGR02823">
    <property type="entry name" value="oxido_YhdH"/>
    <property type="match status" value="1"/>
</dbReference>
<dbReference type="SMART" id="SM00829">
    <property type="entry name" value="PKS_ER"/>
    <property type="match status" value="1"/>
</dbReference>
<gene>
    <name evidence="2" type="primary">acuI</name>
    <name evidence="2" type="ORF">GMA8713_04810</name>
</gene>
<dbReference type="SUPFAM" id="SSF51735">
    <property type="entry name" value="NAD(P)-binding Rossmann-fold domains"/>
    <property type="match status" value="1"/>
</dbReference>